<feature type="domain" description="Piwi" evidence="2">
    <location>
        <begin position="646"/>
        <end position="978"/>
    </location>
</feature>
<keyword evidence="4" id="KW-1185">Reference proteome</keyword>
<dbReference type="SMART" id="SM00950">
    <property type="entry name" value="Piwi"/>
    <property type="match status" value="1"/>
</dbReference>
<proteinExistence type="predicted"/>
<feature type="region of interest" description="Disordered" evidence="1">
    <location>
        <begin position="77"/>
        <end position="134"/>
    </location>
</feature>
<evidence type="ECO:0000259" key="2">
    <source>
        <dbReference type="PROSITE" id="PS50822"/>
    </source>
</evidence>
<dbReference type="InterPro" id="IPR003165">
    <property type="entry name" value="Piwi"/>
</dbReference>
<name>A0ABR3UTI1_9PLEO</name>
<accession>A0ABR3UTI1</accession>
<dbReference type="InterPro" id="IPR036085">
    <property type="entry name" value="PAZ_dom_sf"/>
</dbReference>
<dbReference type="PROSITE" id="PS50822">
    <property type="entry name" value="PIWI"/>
    <property type="match status" value="1"/>
</dbReference>
<dbReference type="RefSeq" id="XP_069309969.1">
    <property type="nucleotide sequence ID" value="XM_069448696.1"/>
</dbReference>
<evidence type="ECO:0000313" key="4">
    <source>
        <dbReference type="Proteomes" id="UP001578633"/>
    </source>
</evidence>
<dbReference type="Pfam" id="PF08699">
    <property type="entry name" value="ArgoL1"/>
    <property type="match status" value="1"/>
</dbReference>
<dbReference type="EMBL" id="JBHGVX010000002">
    <property type="protein sequence ID" value="KAL1799385.1"/>
    <property type="molecule type" value="Genomic_DNA"/>
</dbReference>
<feature type="compositionally biased region" description="Basic and acidic residues" evidence="1">
    <location>
        <begin position="393"/>
        <end position="406"/>
    </location>
</feature>
<dbReference type="SUPFAM" id="SSF101690">
    <property type="entry name" value="PAZ domain"/>
    <property type="match status" value="2"/>
</dbReference>
<feature type="compositionally biased region" description="Polar residues" evidence="1">
    <location>
        <begin position="77"/>
        <end position="86"/>
    </location>
</feature>
<dbReference type="Gene3D" id="3.40.50.2300">
    <property type="match status" value="1"/>
</dbReference>
<gene>
    <name evidence="3" type="ORF">ACET3X_003422</name>
</gene>
<evidence type="ECO:0000256" key="1">
    <source>
        <dbReference type="SAM" id="MobiDB-lite"/>
    </source>
</evidence>
<dbReference type="Gene3D" id="3.30.420.10">
    <property type="entry name" value="Ribonuclease H-like superfamily/Ribonuclease H"/>
    <property type="match status" value="1"/>
</dbReference>
<organism evidence="3 4">
    <name type="scientific">Alternaria dauci</name>
    <dbReference type="NCBI Taxonomy" id="48095"/>
    <lineage>
        <taxon>Eukaryota</taxon>
        <taxon>Fungi</taxon>
        <taxon>Dikarya</taxon>
        <taxon>Ascomycota</taxon>
        <taxon>Pezizomycotina</taxon>
        <taxon>Dothideomycetes</taxon>
        <taxon>Pleosporomycetidae</taxon>
        <taxon>Pleosporales</taxon>
        <taxon>Pleosporineae</taxon>
        <taxon>Pleosporaceae</taxon>
        <taxon>Alternaria</taxon>
        <taxon>Alternaria sect. Porri</taxon>
    </lineage>
</organism>
<dbReference type="Proteomes" id="UP001578633">
    <property type="component" value="Chromosome 2"/>
</dbReference>
<dbReference type="PANTHER" id="PTHR22891">
    <property type="entry name" value="EUKARYOTIC TRANSLATION INITIATION FACTOR 2C"/>
    <property type="match status" value="1"/>
</dbReference>
<evidence type="ECO:0000313" key="3">
    <source>
        <dbReference type="EMBL" id="KAL1799385.1"/>
    </source>
</evidence>
<sequence length="1065" mass="119760">MPLKPEQRQLIEDNMGDNPCIVCVNTHPEKGGKMHAWLCTQANGPISTMSWIGKNFPLAQRREARAYVFQLKRLGNIPSQTPTQPVASPVAPPGDEAPSDQVPESTESGEGQDAQTPAPSAATAPAITQQQKDQELAAVNRKMDSLKHGETPILSQYPVRTKSCATIQDAVHTTVKTNFFKIDIDPKTVFYEYQILDLPIGQNKKKLEKLVRALIDRMNILKSNKDHFTTDNITTIISWKKLHKKEEVGDIIDTCDLLRVLDFSKLSEYVGGSMVNPHLWDSSIEVKALNMLISKSLKDQQVIRMGANKFFVKNEERYLSDSLTMMQGYFYTIKPLDAGILLNVSYGTSAFYQSQTVEKFLQDEKTFRPEKSRWAALNALRAQISYGRGKTPKGREDDRNNSEGRQKTIAGTSLKDLTFEKKAANGSKFNKNVLEYLQESYPDEFKEEKGNLPGINLGTPRDKEWFAPAKLKILPHQIYRRPIPDILIDKMLKRAAMIPHDGVHLIDKAGCEPLTVVPKLLQIDSTILRYPSIIYGGHKKIDLYNQSKKNGGSGETPRWTLKNCNFLESGPTAGACVNVYLLATEKIAAFETALKEALGTYNIADSKNNKRYGLTPQKVLASLGDAELRRALHEVKLTSSGPRKKIVLLLLRNSNRTIYQSFKDLADREFGLQTVCITQEKVCDKGTGALARGYEQYLGNVMMKVNLKCGGINHSAGDSAKNSNESLQTKLGDVMILGTDVTHPSVASIEGCPSIASIVGSVDGFGGKFLGSMRLQNPDRTDREIIQEVESMVEERLRAYWNYPVKPTNSTIPKPRERLPKKTMYYRDGVSEGQSGKSIREEVSAIRRAFEKVKKEKKWKEDMKLTSIVVTKRHHTRFYPTRDQDAEGKPKNCKPGTVVDTSVTSPYFKEFFLQSHSGLQGTTKPAHYFVIQDDAEWDVADLTHQLSYTYVRASCGVSYAPPTYYADRLCERGRIYLRSFLNGNSSALDTINNKKTAMEAEQRTLREAISKPAKEQKKQDTRVWPAKTKEEEVMELLHKDQVSKMCKGLALEEASKVWDDTMFWM</sequence>
<protein>
    <recommendedName>
        <fullName evidence="2">Piwi domain-containing protein</fullName>
    </recommendedName>
</protein>
<dbReference type="SUPFAM" id="SSF53098">
    <property type="entry name" value="Ribonuclease H-like"/>
    <property type="match status" value="1"/>
</dbReference>
<dbReference type="InterPro" id="IPR036397">
    <property type="entry name" value="RNaseH_sf"/>
</dbReference>
<feature type="region of interest" description="Disordered" evidence="1">
    <location>
        <begin position="387"/>
        <end position="407"/>
    </location>
</feature>
<reference evidence="3 4" key="1">
    <citation type="submission" date="2024-09" db="EMBL/GenBank/DDBJ databases">
        <title>T2T genomes of carrot and Alternaria dauci and their utility for understanding host-pathogen interaction during carrot leaf blight disease.</title>
        <authorList>
            <person name="Liu W."/>
            <person name="Xu S."/>
            <person name="Ou C."/>
            <person name="Liu X."/>
            <person name="Zhuang F."/>
            <person name="Deng X.W."/>
        </authorList>
    </citation>
    <scope>NUCLEOTIDE SEQUENCE [LARGE SCALE GENOMIC DNA]</scope>
    <source>
        <strain evidence="3 4">A2016</strain>
    </source>
</reference>
<dbReference type="InterPro" id="IPR012337">
    <property type="entry name" value="RNaseH-like_sf"/>
</dbReference>
<dbReference type="InterPro" id="IPR014811">
    <property type="entry name" value="ArgoL1"/>
</dbReference>
<comment type="caution">
    <text evidence="3">The sequence shown here is derived from an EMBL/GenBank/DDBJ whole genome shotgun (WGS) entry which is preliminary data.</text>
</comment>
<feature type="compositionally biased region" description="Low complexity" evidence="1">
    <location>
        <begin position="112"/>
        <end position="131"/>
    </location>
</feature>
<dbReference type="Pfam" id="PF02171">
    <property type="entry name" value="Piwi"/>
    <property type="match status" value="1"/>
</dbReference>
<dbReference type="GeneID" id="96083744"/>